<feature type="compositionally biased region" description="Low complexity" evidence="1">
    <location>
        <begin position="152"/>
        <end position="165"/>
    </location>
</feature>
<feature type="compositionally biased region" description="Basic and acidic residues" evidence="1">
    <location>
        <begin position="1"/>
        <end position="10"/>
    </location>
</feature>
<keyword evidence="3" id="KW-1185">Reference proteome</keyword>
<feature type="region of interest" description="Disordered" evidence="1">
    <location>
        <begin position="1"/>
        <end position="20"/>
    </location>
</feature>
<feature type="compositionally biased region" description="Polar residues" evidence="1">
    <location>
        <begin position="782"/>
        <end position="797"/>
    </location>
</feature>
<dbReference type="AlphaFoldDB" id="A0A078AIG1"/>
<feature type="region of interest" description="Disordered" evidence="1">
    <location>
        <begin position="925"/>
        <end position="964"/>
    </location>
</feature>
<reference evidence="2 3" key="1">
    <citation type="submission" date="2014-06" db="EMBL/GenBank/DDBJ databases">
        <authorList>
            <person name="Swart Estienne"/>
        </authorList>
    </citation>
    <scope>NUCLEOTIDE SEQUENCE [LARGE SCALE GENOMIC DNA]</scope>
    <source>
        <strain evidence="2 3">130c</strain>
    </source>
</reference>
<dbReference type="InParanoid" id="A0A078AIG1"/>
<feature type="compositionally biased region" description="Low complexity" evidence="1">
    <location>
        <begin position="321"/>
        <end position="332"/>
    </location>
</feature>
<feature type="compositionally biased region" description="Basic and acidic residues" evidence="1">
    <location>
        <begin position="816"/>
        <end position="830"/>
    </location>
</feature>
<dbReference type="Proteomes" id="UP000039865">
    <property type="component" value="Unassembled WGS sequence"/>
</dbReference>
<feature type="compositionally biased region" description="Low complexity" evidence="1">
    <location>
        <begin position="941"/>
        <end position="958"/>
    </location>
</feature>
<evidence type="ECO:0000256" key="1">
    <source>
        <dbReference type="SAM" id="MobiDB-lite"/>
    </source>
</evidence>
<accession>A0A078AIG1</accession>
<dbReference type="EMBL" id="CCKQ01010487">
    <property type="protein sequence ID" value="CDW82004.1"/>
    <property type="molecule type" value="Genomic_DNA"/>
</dbReference>
<feature type="compositionally biased region" description="Polar residues" evidence="1">
    <location>
        <begin position="304"/>
        <end position="319"/>
    </location>
</feature>
<feature type="compositionally biased region" description="Low complexity" evidence="1">
    <location>
        <begin position="867"/>
        <end position="896"/>
    </location>
</feature>
<feature type="region of interest" description="Disordered" evidence="1">
    <location>
        <begin position="1002"/>
        <end position="1051"/>
    </location>
</feature>
<feature type="region of interest" description="Disordered" evidence="1">
    <location>
        <begin position="280"/>
        <end position="332"/>
    </location>
</feature>
<organism evidence="2 3">
    <name type="scientific">Stylonychia lemnae</name>
    <name type="common">Ciliate</name>
    <dbReference type="NCBI Taxonomy" id="5949"/>
    <lineage>
        <taxon>Eukaryota</taxon>
        <taxon>Sar</taxon>
        <taxon>Alveolata</taxon>
        <taxon>Ciliophora</taxon>
        <taxon>Intramacronucleata</taxon>
        <taxon>Spirotrichea</taxon>
        <taxon>Stichotrichia</taxon>
        <taxon>Sporadotrichida</taxon>
        <taxon>Oxytrichidae</taxon>
        <taxon>Stylonychinae</taxon>
        <taxon>Stylonychia</taxon>
    </lineage>
</organism>
<proteinExistence type="predicted"/>
<name>A0A078AIG1_STYLE</name>
<feature type="compositionally biased region" description="Polar residues" evidence="1">
    <location>
        <begin position="925"/>
        <end position="940"/>
    </location>
</feature>
<protein>
    <submittedName>
        <fullName evidence="2">Uncharacterized protein</fullName>
    </submittedName>
</protein>
<gene>
    <name evidence="2" type="primary">Contig5123.g5489</name>
    <name evidence="2" type="ORF">STYLEM_11029</name>
</gene>
<evidence type="ECO:0000313" key="2">
    <source>
        <dbReference type="EMBL" id="CDW82004.1"/>
    </source>
</evidence>
<feature type="region of interest" description="Disordered" evidence="1">
    <location>
        <begin position="132"/>
        <end position="188"/>
    </location>
</feature>
<feature type="region of interest" description="Disordered" evidence="1">
    <location>
        <begin position="863"/>
        <end position="896"/>
    </location>
</feature>
<feature type="region of interest" description="Disordered" evidence="1">
    <location>
        <begin position="768"/>
        <end position="847"/>
    </location>
</feature>
<feature type="compositionally biased region" description="Basic and acidic residues" evidence="1">
    <location>
        <begin position="135"/>
        <end position="151"/>
    </location>
</feature>
<feature type="compositionally biased region" description="Basic and acidic residues" evidence="1">
    <location>
        <begin position="1003"/>
        <end position="1020"/>
    </location>
</feature>
<sequence>MSEMMYDDRPSYMSDSGDELSSEDIETFDSYQVLEQIKQSGYNCKRSFKLLQTLAQREEYDLVLEVLWKMKRECDQQTQFFGNMCSDLMNSCNMLENENFVLVEEEPEEEKSSMDQNSSLIIKIDSKGNLLQKRKFPEKGGKELKDLDQRENSNNNASNGNVNNNEMSKKDKQGNKRKAQNLTLSTQNGVYDSQKLKQICHNNGQKRPKLNSQMQSNQIIFKTLKPGKQEENTPVNSNLNGNDKLGVAENNEDCLDEITMSQIQPLNIQKMFDENQNSNLSRISNSSEFIPKFRGRPPMKKQLGGQQVGSNNQTKNEPQSDSDSSIISKNDNSNFNFKKEINNLIKLIQSTNPGLFIQAAMRLQNQQNSQTNRQMMSTLSRGQTRNQNSFEVFSKNIDNIQQTTAVNGIIKYEQNNFFECSDSLFDVKISIEPQQFWKKVDMFFGIIPRKRVLAKLMSFYKVNDEAYRQTLEELGDYIYQDYIGECDIRDQAKLSKKLVKLLLQNDDQLRNEQVEGRKSQKSNDLTKAFKEDLEKNVQEMLHLKQKQQQLLLRQQQQMQSSASPNQFQHQNEDVLSLNNIATNYDDSSNDHEDALDNPDNQINQEKSVVQKSQPLNNIMNKLINMKINQDIKDFDQTSQELNQYPPQWINQEKEKMPIDKQKFMRHINLHGAPKSYKNISEYVRIELEQIELVEPEIVEEIDTPQQDEVSHLIQKLTNETLKIKGLNMIQMKKMKDRVDIMTEGEQQNKPYLKIDLKQKIREVKQLNKKQQTLIRRRDQELQQRNQTGQSTKSTKQNRFQRKPSDKQANFQLDGGYRGDRGDREDKDHHPYSHTNQNTPNNLPPRQEPQNLLFVVNKIANAHNRDISNNNTPGNKSGNNNLSQQSFNKSSFNNNNQSQNTIFAQNQDPVRQVSFNNTASFSNTSMININSNKGQNASPFYSQTNNHNNSNNKSENLSSPEVNSLNESRISLNTTPANNNSNKIIIPFSIPFGDSCNNQIKNESPLKCKESDSDQQQKKQIQDFQVETTPVDAEYQEEGPGNEDADMEEDENQVILEEDEEEPEDAEDDDIKDGSVFVECEDESIEDDQPSFMEIKDEELLQHQVPNNLDHVNQNQQHQQLHLSSQPSLILHQHQSLQQQQSSHYQNHIQQQNHLNLQHHYQQMQQVHLQLHSPQQHMQQHMPQLDYQLGRNIDPSLNMNSNSIQLNHHQVLQQQHNSNTHHHHQFNPILENEDGYHLDNILKDEDPFYLKHFEQQPFDEDFFQQDNSQLF</sequence>
<evidence type="ECO:0000313" key="3">
    <source>
        <dbReference type="Proteomes" id="UP000039865"/>
    </source>
</evidence>
<feature type="compositionally biased region" description="Acidic residues" evidence="1">
    <location>
        <begin position="1033"/>
        <end position="1051"/>
    </location>
</feature>